<dbReference type="Gene3D" id="3.50.50.60">
    <property type="entry name" value="FAD/NAD(P)-binding domain"/>
    <property type="match status" value="2"/>
</dbReference>
<dbReference type="InterPro" id="IPR028202">
    <property type="entry name" value="Reductase_C"/>
</dbReference>
<dbReference type="InterPro" id="IPR050446">
    <property type="entry name" value="FAD-oxidoreductase/Apoptosis"/>
</dbReference>
<feature type="domain" description="FAD/NAD(P)-binding" evidence="5">
    <location>
        <begin position="3"/>
        <end position="304"/>
    </location>
</feature>
<dbReference type="GO" id="GO:0005737">
    <property type="term" value="C:cytoplasm"/>
    <property type="evidence" value="ECO:0007669"/>
    <property type="project" value="TreeGrafter"/>
</dbReference>
<evidence type="ECO:0000256" key="1">
    <source>
        <dbReference type="ARBA" id="ARBA00001974"/>
    </source>
</evidence>
<dbReference type="Pfam" id="PF07992">
    <property type="entry name" value="Pyr_redox_2"/>
    <property type="match status" value="1"/>
</dbReference>
<evidence type="ECO:0000256" key="4">
    <source>
        <dbReference type="ARBA" id="ARBA00023002"/>
    </source>
</evidence>
<evidence type="ECO:0000313" key="7">
    <source>
        <dbReference type="EMBL" id="CAB4730146.1"/>
    </source>
</evidence>
<dbReference type="PANTHER" id="PTHR43557:SF2">
    <property type="entry name" value="RIESKE DOMAIN-CONTAINING PROTEIN-RELATED"/>
    <property type="match status" value="1"/>
</dbReference>
<dbReference type="Pfam" id="PF14759">
    <property type="entry name" value="Reductase_C"/>
    <property type="match status" value="1"/>
</dbReference>
<protein>
    <submittedName>
        <fullName evidence="7">Unannotated protein</fullName>
    </submittedName>
</protein>
<dbReference type="AlphaFoldDB" id="A0A6J6S5Q9"/>
<name>A0A6J6S5Q9_9ZZZZ</name>
<dbReference type="GO" id="GO:0016651">
    <property type="term" value="F:oxidoreductase activity, acting on NAD(P)H"/>
    <property type="evidence" value="ECO:0007669"/>
    <property type="project" value="TreeGrafter"/>
</dbReference>
<accession>A0A6J6S5Q9</accession>
<dbReference type="InterPro" id="IPR016156">
    <property type="entry name" value="FAD/NAD-linked_Rdtase_dimer_sf"/>
</dbReference>
<dbReference type="EMBL" id="CAFBLR010000216">
    <property type="protein sequence ID" value="CAB4884649.1"/>
    <property type="molecule type" value="Genomic_DNA"/>
</dbReference>
<dbReference type="PRINTS" id="PR00411">
    <property type="entry name" value="PNDRDTASEI"/>
</dbReference>
<dbReference type="EMBL" id="CAEZXX010000230">
    <property type="protein sequence ID" value="CAB4730146.1"/>
    <property type="molecule type" value="Genomic_DNA"/>
</dbReference>
<comment type="cofactor">
    <cofactor evidence="1">
        <name>FAD</name>
        <dbReference type="ChEBI" id="CHEBI:57692"/>
    </cofactor>
</comment>
<evidence type="ECO:0000259" key="6">
    <source>
        <dbReference type="Pfam" id="PF14759"/>
    </source>
</evidence>
<evidence type="ECO:0000256" key="3">
    <source>
        <dbReference type="ARBA" id="ARBA00022827"/>
    </source>
</evidence>
<dbReference type="Gene3D" id="3.30.390.30">
    <property type="match status" value="1"/>
</dbReference>
<sequence length="409" mass="42918">MEHVVVVGSSLAGLRACEVLRSGGFAGAITVVGAERHLPYDRPPLSKKFLAGEWDVDQIALRKPDALGELQLTFRLGAGATALDTVRRTITLADGGVEQYDGLVIATGASCRRLPNQPALAGIHELRTLDDAIALRTDLGGRAVPARVVVIGAGFIGLEAAATARRAYGCAVTVLEGLPAPLVRALGPDMGSAIGSIHGDQGVDIRCGVQVATIEGNGTRVSGVRLGDGSLVDADVVLVGIGVVPNTGWLVGSGLELRDGVVCDATLNAGAPGVYAAGDLVRWPNGLFGEEMRVEHWTTASEQGAAAASNLLAVSRGEEATPFETVPFFWSDQFDARIQYLGRGGEHDEVRVVAGSVQDHRFMALYGRNGRLRAALGVSMPKMVMPMRRLLAERATWDDALAFAAERAV</sequence>
<dbReference type="InterPro" id="IPR036188">
    <property type="entry name" value="FAD/NAD-bd_sf"/>
</dbReference>
<evidence type="ECO:0000259" key="5">
    <source>
        <dbReference type="Pfam" id="PF07992"/>
    </source>
</evidence>
<keyword evidence="4" id="KW-0560">Oxidoreductase</keyword>
<keyword evidence="3" id="KW-0274">FAD</keyword>
<dbReference type="PANTHER" id="PTHR43557">
    <property type="entry name" value="APOPTOSIS-INDUCING FACTOR 1"/>
    <property type="match status" value="1"/>
</dbReference>
<gene>
    <name evidence="7" type="ORF">UFOPK2602_02288</name>
    <name evidence="8" type="ORF">UFOPK3417_01750</name>
</gene>
<dbReference type="SUPFAM" id="SSF51905">
    <property type="entry name" value="FAD/NAD(P)-binding domain"/>
    <property type="match status" value="1"/>
</dbReference>
<keyword evidence="2" id="KW-0285">Flavoprotein</keyword>
<organism evidence="7">
    <name type="scientific">freshwater metagenome</name>
    <dbReference type="NCBI Taxonomy" id="449393"/>
    <lineage>
        <taxon>unclassified sequences</taxon>
        <taxon>metagenomes</taxon>
        <taxon>ecological metagenomes</taxon>
    </lineage>
</organism>
<dbReference type="PRINTS" id="PR00368">
    <property type="entry name" value="FADPNR"/>
</dbReference>
<dbReference type="SUPFAM" id="SSF55424">
    <property type="entry name" value="FAD/NAD-linked reductases, dimerisation (C-terminal) domain"/>
    <property type="match status" value="1"/>
</dbReference>
<reference evidence="7" key="1">
    <citation type="submission" date="2020-05" db="EMBL/GenBank/DDBJ databases">
        <authorList>
            <person name="Chiriac C."/>
            <person name="Salcher M."/>
            <person name="Ghai R."/>
            <person name="Kavagutti S V."/>
        </authorList>
    </citation>
    <scope>NUCLEOTIDE SEQUENCE</scope>
</reference>
<evidence type="ECO:0000256" key="2">
    <source>
        <dbReference type="ARBA" id="ARBA00022630"/>
    </source>
</evidence>
<feature type="domain" description="Reductase C-terminal" evidence="6">
    <location>
        <begin position="328"/>
        <end position="401"/>
    </location>
</feature>
<dbReference type="InterPro" id="IPR023753">
    <property type="entry name" value="FAD/NAD-binding_dom"/>
</dbReference>
<proteinExistence type="predicted"/>
<evidence type="ECO:0000313" key="8">
    <source>
        <dbReference type="EMBL" id="CAB4884649.1"/>
    </source>
</evidence>